<sequence>MHFARADMILCIPVNKEKEKGDGHSTARFRQVVLVMNIYVQKICSFRERKPWNAVCCKGLTRSLNGKKTEAINDRIQKDLEAISKEFGMTFVMSVTSQYIYVKHRREKNIIFYHYSPFHNFDSVLISSTHYVFVSSFSHFSHDLCCIDKK</sequence>
<dbReference type="Proteomes" id="UP001162480">
    <property type="component" value="Chromosome 11"/>
</dbReference>
<dbReference type="EMBL" id="OX597824">
    <property type="protein sequence ID" value="CAI9730691.1"/>
    <property type="molecule type" value="Genomic_DNA"/>
</dbReference>
<proteinExistence type="predicted"/>
<accession>A0AA36BBU5</accession>
<gene>
    <name evidence="1" type="ORF">OCTVUL_1B024807</name>
</gene>
<evidence type="ECO:0000313" key="2">
    <source>
        <dbReference type="Proteomes" id="UP001162480"/>
    </source>
</evidence>
<reference evidence="1" key="1">
    <citation type="submission" date="2023-08" db="EMBL/GenBank/DDBJ databases">
        <authorList>
            <person name="Alioto T."/>
            <person name="Alioto T."/>
            <person name="Gomez Garrido J."/>
        </authorList>
    </citation>
    <scope>NUCLEOTIDE SEQUENCE</scope>
</reference>
<name>A0AA36BBU5_OCTVU</name>
<keyword evidence="2" id="KW-1185">Reference proteome</keyword>
<protein>
    <submittedName>
        <fullName evidence="1">Uncharacterized protein</fullName>
    </submittedName>
</protein>
<dbReference type="AlphaFoldDB" id="A0AA36BBU5"/>
<evidence type="ECO:0000313" key="1">
    <source>
        <dbReference type="EMBL" id="CAI9730691.1"/>
    </source>
</evidence>
<organism evidence="1 2">
    <name type="scientific">Octopus vulgaris</name>
    <name type="common">Common octopus</name>
    <dbReference type="NCBI Taxonomy" id="6645"/>
    <lineage>
        <taxon>Eukaryota</taxon>
        <taxon>Metazoa</taxon>
        <taxon>Spiralia</taxon>
        <taxon>Lophotrochozoa</taxon>
        <taxon>Mollusca</taxon>
        <taxon>Cephalopoda</taxon>
        <taxon>Coleoidea</taxon>
        <taxon>Octopodiformes</taxon>
        <taxon>Octopoda</taxon>
        <taxon>Incirrata</taxon>
        <taxon>Octopodidae</taxon>
        <taxon>Octopus</taxon>
    </lineage>
</organism>